<sequence>MGKAVRGPRTELQHLMKCLTEGKYLHSHRVIPDTDTLSDIFWARPDSDAVKVVVTDRDQALMNAVDTIFPKANAILCRYHILMNVKTNFVRKTNLGKGVKKLEVWNNVKVLWENLVNSETDEEYDANFFTFFDCCKIWPEFVHYVKHMVLGPVKEKFVQVWTNRVMHFRNTMTNRVESNHARLKKYLNNSLGDICKNWVKTDDMLTNIVTEIQKEFQQSIIRRDKRLSGVVLWSQFQGNVSMKALEELEFELRRVDAVGTDHTKCGCVTMSTMGLPCACSLAKTVKEKKPISLNDIHSHWKRLKIDAEFKEENADLSLLPEWEALHV</sequence>
<dbReference type="EMBL" id="LXQA010019220">
    <property type="protein sequence ID" value="MCH90866.1"/>
    <property type="molecule type" value="Genomic_DNA"/>
</dbReference>
<evidence type="ECO:0000313" key="2">
    <source>
        <dbReference type="EMBL" id="MCH90866.1"/>
    </source>
</evidence>
<reference evidence="2 3" key="1">
    <citation type="journal article" date="2018" name="Front. Plant Sci.">
        <title>Red Clover (Trifolium pratense) and Zigzag Clover (T. medium) - A Picture of Genomic Similarities and Differences.</title>
        <authorList>
            <person name="Dluhosova J."/>
            <person name="Istvanek J."/>
            <person name="Nedelnik J."/>
            <person name="Repkova J."/>
        </authorList>
    </citation>
    <scope>NUCLEOTIDE SEQUENCE [LARGE SCALE GENOMIC DNA]</scope>
    <source>
        <strain evidence="3">cv. 10/8</strain>
        <tissue evidence="2">Leaf</tissue>
    </source>
</reference>
<name>A0A392MTI3_9FABA</name>
<proteinExistence type="predicted"/>
<feature type="domain" description="MULE transposase" evidence="1">
    <location>
        <begin position="40"/>
        <end position="84"/>
    </location>
</feature>
<gene>
    <name evidence="2" type="ORF">A2U01_0011789</name>
</gene>
<evidence type="ECO:0000313" key="3">
    <source>
        <dbReference type="Proteomes" id="UP000265520"/>
    </source>
</evidence>
<comment type="caution">
    <text evidence="2">The sequence shown here is derived from an EMBL/GenBank/DDBJ whole genome shotgun (WGS) entry which is preliminary data.</text>
</comment>
<dbReference type="InterPro" id="IPR018289">
    <property type="entry name" value="MULE_transposase_dom"/>
</dbReference>
<dbReference type="Proteomes" id="UP000265520">
    <property type="component" value="Unassembled WGS sequence"/>
</dbReference>
<protein>
    <submittedName>
        <fullName evidence="2">Otubain</fullName>
    </submittedName>
</protein>
<dbReference type="InterPro" id="IPR052579">
    <property type="entry name" value="Zinc_finger_SWIM"/>
</dbReference>
<dbReference type="AlphaFoldDB" id="A0A392MTI3"/>
<dbReference type="Pfam" id="PF10551">
    <property type="entry name" value="MULE"/>
    <property type="match status" value="1"/>
</dbReference>
<organism evidence="2 3">
    <name type="scientific">Trifolium medium</name>
    <dbReference type="NCBI Taxonomy" id="97028"/>
    <lineage>
        <taxon>Eukaryota</taxon>
        <taxon>Viridiplantae</taxon>
        <taxon>Streptophyta</taxon>
        <taxon>Embryophyta</taxon>
        <taxon>Tracheophyta</taxon>
        <taxon>Spermatophyta</taxon>
        <taxon>Magnoliopsida</taxon>
        <taxon>eudicotyledons</taxon>
        <taxon>Gunneridae</taxon>
        <taxon>Pentapetalae</taxon>
        <taxon>rosids</taxon>
        <taxon>fabids</taxon>
        <taxon>Fabales</taxon>
        <taxon>Fabaceae</taxon>
        <taxon>Papilionoideae</taxon>
        <taxon>50 kb inversion clade</taxon>
        <taxon>NPAAA clade</taxon>
        <taxon>Hologalegina</taxon>
        <taxon>IRL clade</taxon>
        <taxon>Trifolieae</taxon>
        <taxon>Trifolium</taxon>
    </lineage>
</organism>
<keyword evidence="3" id="KW-1185">Reference proteome</keyword>
<accession>A0A392MTI3</accession>
<dbReference type="PANTHER" id="PTHR31569:SF4">
    <property type="entry name" value="SWIM-TYPE DOMAIN-CONTAINING PROTEIN"/>
    <property type="match status" value="1"/>
</dbReference>
<dbReference type="PANTHER" id="PTHR31569">
    <property type="entry name" value="SWIM-TYPE DOMAIN-CONTAINING PROTEIN"/>
    <property type="match status" value="1"/>
</dbReference>
<evidence type="ECO:0000259" key="1">
    <source>
        <dbReference type="Pfam" id="PF10551"/>
    </source>
</evidence>